<dbReference type="GeneID" id="82854820"/>
<name>A0AAJ3Z0X4_9BACI</name>
<feature type="domain" description="N-acetyltransferase" evidence="1">
    <location>
        <begin position="1"/>
        <end position="104"/>
    </location>
</feature>
<dbReference type="SUPFAM" id="SSF55729">
    <property type="entry name" value="Acyl-CoA N-acyltransferases (Nat)"/>
    <property type="match status" value="1"/>
</dbReference>
<accession>A0AAJ3Z0X4</accession>
<reference evidence="2 3" key="1">
    <citation type="submission" date="2019-01" db="EMBL/GenBank/DDBJ databases">
        <title>Genome sequence of Bacillus glycinifermentans SRCM103574.</title>
        <authorList>
            <person name="Kong H.-J."/>
            <person name="Jeong S.-Y."/>
            <person name="Jeong D.-Y."/>
        </authorList>
    </citation>
    <scope>NUCLEOTIDE SEQUENCE [LARGE SCALE GENOMIC DNA]</scope>
    <source>
        <strain evidence="2 3">SRCM103574</strain>
    </source>
</reference>
<organism evidence="2 3">
    <name type="scientific">Bacillus glycinifermentans</name>
    <dbReference type="NCBI Taxonomy" id="1664069"/>
    <lineage>
        <taxon>Bacteria</taxon>
        <taxon>Bacillati</taxon>
        <taxon>Bacillota</taxon>
        <taxon>Bacilli</taxon>
        <taxon>Bacillales</taxon>
        <taxon>Bacillaceae</taxon>
        <taxon>Bacillus</taxon>
    </lineage>
</organism>
<evidence type="ECO:0000313" key="3">
    <source>
        <dbReference type="Proteomes" id="UP000288675"/>
    </source>
</evidence>
<dbReference type="GO" id="GO:0016747">
    <property type="term" value="F:acyltransferase activity, transferring groups other than amino-acyl groups"/>
    <property type="evidence" value="ECO:0007669"/>
    <property type="project" value="InterPro"/>
</dbReference>
<dbReference type="Gene3D" id="3.40.630.30">
    <property type="match status" value="1"/>
</dbReference>
<dbReference type="InterPro" id="IPR016181">
    <property type="entry name" value="Acyl_CoA_acyltransferase"/>
</dbReference>
<dbReference type="CDD" id="cd04301">
    <property type="entry name" value="NAT_SF"/>
    <property type="match status" value="1"/>
</dbReference>
<evidence type="ECO:0000313" key="2">
    <source>
        <dbReference type="EMBL" id="QAT66801.1"/>
    </source>
</evidence>
<dbReference type="Proteomes" id="UP000288675">
    <property type="component" value="Chromosome"/>
</dbReference>
<dbReference type="EMBL" id="CP035232">
    <property type="protein sequence ID" value="QAT66801.1"/>
    <property type="molecule type" value="Genomic_DNA"/>
</dbReference>
<proteinExistence type="predicted"/>
<sequence length="104" mass="11597">MSQLPAASADVLSFFSNAHSETLPVTFIAIIDDECAGTVSAFEHDCKERPEYKPWLASLFVEPACRSLGIGHTLIEALLSCLYRRVFEDRACIGLFKKRGWIFA</sequence>
<gene>
    <name evidence="2" type="ORF">EQZ20_19275</name>
</gene>
<dbReference type="RefSeq" id="WP_052948507.1">
    <property type="nucleotide sequence ID" value="NZ_CP035232.1"/>
</dbReference>
<evidence type="ECO:0000259" key="1">
    <source>
        <dbReference type="PROSITE" id="PS51186"/>
    </source>
</evidence>
<protein>
    <submittedName>
        <fullName evidence="2">GNAT family N-acetyltransferase</fullName>
    </submittedName>
</protein>
<dbReference type="InterPro" id="IPR000182">
    <property type="entry name" value="GNAT_dom"/>
</dbReference>
<dbReference type="AlphaFoldDB" id="A0AAJ3Z0X4"/>
<dbReference type="PROSITE" id="PS51186">
    <property type="entry name" value="GNAT"/>
    <property type="match status" value="1"/>
</dbReference>
<dbReference type="Pfam" id="PF00583">
    <property type="entry name" value="Acetyltransf_1"/>
    <property type="match status" value="1"/>
</dbReference>